<dbReference type="GO" id="GO:0016757">
    <property type="term" value="F:glycosyltransferase activity"/>
    <property type="evidence" value="ECO:0007669"/>
    <property type="project" value="UniProtKB-ARBA"/>
</dbReference>
<dbReference type="InterPro" id="IPR028098">
    <property type="entry name" value="Glyco_trans_4-like_N"/>
</dbReference>
<protein>
    <recommendedName>
        <fullName evidence="1">Glycosyltransferase subfamily 4-like N-terminal domain-containing protein</fullName>
    </recommendedName>
</protein>
<dbReference type="eggNOG" id="COG0438">
    <property type="taxonomic scope" value="Bacteria"/>
</dbReference>
<feature type="domain" description="Glycosyltransferase subfamily 4-like N-terminal" evidence="1">
    <location>
        <begin position="89"/>
        <end position="217"/>
    </location>
</feature>
<keyword evidence="3" id="KW-1185">Reference proteome</keyword>
<dbReference type="AlphaFoldDB" id="B3QV88"/>
<dbReference type="Proteomes" id="UP000001208">
    <property type="component" value="Chromosome"/>
</dbReference>
<dbReference type="KEGG" id="cts:Ctha_0571"/>
<accession>B3QV88</accession>
<dbReference type="Gene3D" id="3.40.50.2000">
    <property type="entry name" value="Glycogen Phosphorylase B"/>
    <property type="match status" value="2"/>
</dbReference>
<proteinExistence type="predicted"/>
<dbReference type="SUPFAM" id="SSF53756">
    <property type="entry name" value="UDP-Glycosyltransferase/glycogen phosphorylase"/>
    <property type="match status" value="1"/>
</dbReference>
<evidence type="ECO:0000259" key="1">
    <source>
        <dbReference type="Pfam" id="PF13439"/>
    </source>
</evidence>
<dbReference type="HOGENOM" id="CLU_032377_0_0_10"/>
<reference evidence="2 3" key="1">
    <citation type="submission" date="2008-06" db="EMBL/GenBank/DDBJ databases">
        <title>Complete sequence of Chloroherpeton thalassium ATCC 35110.</title>
        <authorList>
            <consortium name="US DOE Joint Genome Institute"/>
            <person name="Lucas S."/>
            <person name="Copeland A."/>
            <person name="Lapidus A."/>
            <person name="Glavina del Rio T."/>
            <person name="Dalin E."/>
            <person name="Tice H."/>
            <person name="Bruce D."/>
            <person name="Goodwin L."/>
            <person name="Pitluck S."/>
            <person name="Schmutz J."/>
            <person name="Larimer F."/>
            <person name="Land M."/>
            <person name="Hauser L."/>
            <person name="Kyrpides N."/>
            <person name="Mikhailova N."/>
            <person name="Liu Z."/>
            <person name="Li T."/>
            <person name="Zhao F."/>
            <person name="Overmann J."/>
            <person name="Bryant D.A."/>
            <person name="Richardson P."/>
        </authorList>
    </citation>
    <scope>NUCLEOTIDE SEQUENCE [LARGE SCALE GENOMIC DNA]</scope>
    <source>
        <strain evidence="3">ATCC 35110 / GB-78</strain>
    </source>
</reference>
<dbReference type="STRING" id="517418.Ctha_0571"/>
<dbReference type="Pfam" id="PF13439">
    <property type="entry name" value="Glyco_transf_4"/>
    <property type="match status" value="1"/>
</dbReference>
<dbReference type="EMBL" id="CP001100">
    <property type="protein sequence ID" value="ACF13042.1"/>
    <property type="molecule type" value="Genomic_DNA"/>
</dbReference>
<evidence type="ECO:0000313" key="3">
    <source>
        <dbReference type="Proteomes" id="UP000001208"/>
    </source>
</evidence>
<gene>
    <name evidence="2" type="ordered locus">Ctha_0571</name>
</gene>
<evidence type="ECO:0000313" key="2">
    <source>
        <dbReference type="EMBL" id="ACF13042.1"/>
    </source>
</evidence>
<organism evidence="2 3">
    <name type="scientific">Chloroherpeton thalassium (strain ATCC 35110 / GB-78)</name>
    <dbReference type="NCBI Taxonomy" id="517418"/>
    <lineage>
        <taxon>Bacteria</taxon>
        <taxon>Pseudomonadati</taxon>
        <taxon>Chlorobiota</taxon>
        <taxon>Chlorobiia</taxon>
        <taxon>Chlorobiales</taxon>
        <taxon>Chloroherpetonaceae</taxon>
        <taxon>Chloroherpeton</taxon>
    </lineage>
</organism>
<sequence>MGISGVQRTAKFVKYLPKYGWKPIVLTIEPHAYYAYDETLVDDLKPLAVEVFRTSTKKVTRMNAIGKKKREAKLSSASIERAMSMISQVFRIPDGKISWKKPALLMADEIFKKHPDIKVIFSTAPPYTAHLVAEELRRKYQLPIVLDFREPWVENPSNFYLTPFHKRRQNTLEELVIRSADKIITPNREIKEIFLRKYYERLTHYDITIIPHGFDPTDFNAMNAITRGDKKLRFVHSGIFRNQNLPKPFFRGLKYALEKRPELKEKIEVRFVGICQKEFIKQAESFGLRDIVEVRGHKNHRETIDENMKADVLWALLGNVPNNHAISCGKIFEYVACGKTLFGIMPQGASRNFILEANGLVASPDNIEEIGQKILEIAALWEKNQLPVPAPDVVEKYNREVLTGMLAKEFEEQVSLD</sequence>
<name>B3QV88_CHLT3</name>